<evidence type="ECO:0000256" key="5">
    <source>
        <dbReference type="SAM" id="Phobius"/>
    </source>
</evidence>
<dbReference type="PANTHER" id="PTHR31465">
    <property type="entry name" value="PROTEIN RTA1-RELATED"/>
    <property type="match status" value="1"/>
</dbReference>
<proteinExistence type="predicted"/>
<evidence type="ECO:0000313" key="6">
    <source>
        <dbReference type="EMBL" id="KAF2649590.1"/>
    </source>
</evidence>
<protein>
    <submittedName>
        <fullName evidence="6">RTA1 like protein</fullName>
    </submittedName>
</protein>
<evidence type="ECO:0000313" key="7">
    <source>
        <dbReference type="Proteomes" id="UP000799324"/>
    </source>
</evidence>
<keyword evidence="7" id="KW-1185">Reference proteome</keyword>
<feature type="transmembrane region" description="Helical" evidence="5">
    <location>
        <begin position="234"/>
        <end position="257"/>
    </location>
</feature>
<feature type="transmembrane region" description="Helical" evidence="5">
    <location>
        <begin position="196"/>
        <end position="214"/>
    </location>
</feature>
<feature type="transmembrane region" description="Helical" evidence="5">
    <location>
        <begin position="149"/>
        <end position="175"/>
    </location>
</feature>
<gene>
    <name evidence="6" type="ORF">K491DRAFT_708044</name>
</gene>
<dbReference type="Pfam" id="PF04479">
    <property type="entry name" value="RTA1"/>
    <property type="match status" value="1"/>
</dbReference>
<evidence type="ECO:0000256" key="2">
    <source>
        <dbReference type="ARBA" id="ARBA00022692"/>
    </source>
</evidence>
<feature type="transmembrane region" description="Helical" evidence="5">
    <location>
        <begin position="116"/>
        <end position="137"/>
    </location>
</feature>
<keyword evidence="3 5" id="KW-1133">Transmembrane helix</keyword>
<organism evidence="6 7">
    <name type="scientific">Lophiostoma macrostomum CBS 122681</name>
    <dbReference type="NCBI Taxonomy" id="1314788"/>
    <lineage>
        <taxon>Eukaryota</taxon>
        <taxon>Fungi</taxon>
        <taxon>Dikarya</taxon>
        <taxon>Ascomycota</taxon>
        <taxon>Pezizomycotina</taxon>
        <taxon>Dothideomycetes</taxon>
        <taxon>Pleosporomycetidae</taxon>
        <taxon>Pleosporales</taxon>
        <taxon>Lophiostomataceae</taxon>
        <taxon>Lophiostoma</taxon>
    </lineage>
</organism>
<sequence>MAKIDNFYLHYTPSLPIAIVSAVVFTILLCAHSYRLLTTRTWFCVPFVVGALFEVLGYTARAYGNHAPDNLIVYLIQSILIFLAPILFAASIYMFLGRIIRATGLSSFSIIQPTRLTKVFVIGDFLCFNIQGGGAGLLGDPDDKTKMNIAKIIILVGLGLQIMLFGLFMVTAVVWHMRVLRHGKTREAAKQFRWEFHLNMLYFVSIIITIRSVYRVVEYAGGTDSYLMAHEWPTYIFDALLMALVLVICYFCSIQVIPNIR</sequence>
<evidence type="ECO:0000256" key="1">
    <source>
        <dbReference type="ARBA" id="ARBA00004141"/>
    </source>
</evidence>
<dbReference type="InterPro" id="IPR007568">
    <property type="entry name" value="RTA1"/>
</dbReference>
<dbReference type="PANTHER" id="PTHR31465:SF27">
    <property type="entry name" value="DOMAIN PROTEIN, PUTATIVE (AFU_ORTHOLOGUE AFUA_3G01030)-RELATED"/>
    <property type="match status" value="1"/>
</dbReference>
<feature type="transmembrane region" description="Helical" evidence="5">
    <location>
        <begin position="41"/>
        <end position="60"/>
    </location>
</feature>
<feature type="transmembrane region" description="Helical" evidence="5">
    <location>
        <begin position="72"/>
        <end position="96"/>
    </location>
</feature>
<comment type="subcellular location">
    <subcellularLocation>
        <location evidence="1">Membrane</location>
        <topology evidence="1">Multi-pass membrane protein</topology>
    </subcellularLocation>
</comment>
<dbReference type="OrthoDB" id="3358017at2759"/>
<evidence type="ECO:0000256" key="4">
    <source>
        <dbReference type="ARBA" id="ARBA00023136"/>
    </source>
</evidence>
<name>A0A6A6SPN8_9PLEO</name>
<dbReference type="Proteomes" id="UP000799324">
    <property type="component" value="Unassembled WGS sequence"/>
</dbReference>
<feature type="transmembrane region" description="Helical" evidence="5">
    <location>
        <begin position="15"/>
        <end position="34"/>
    </location>
</feature>
<dbReference type="EMBL" id="MU004486">
    <property type="protein sequence ID" value="KAF2649590.1"/>
    <property type="molecule type" value="Genomic_DNA"/>
</dbReference>
<dbReference type="GO" id="GO:0016020">
    <property type="term" value="C:membrane"/>
    <property type="evidence" value="ECO:0007669"/>
    <property type="project" value="UniProtKB-SubCell"/>
</dbReference>
<accession>A0A6A6SPN8</accession>
<keyword evidence="2 5" id="KW-0812">Transmembrane</keyword>
<reference evidence="6" key="1">
    <citation type="journal article" date="2020" name="Stud. Mycol.">
        <title>101 Dothideomycetes genomes: a test case for predicting lifestyles and emergence of pathogens.</title>
        <authorList>
            <person name="Haridas S."/>
            <person name="Albert R."/>
            <person name="Binder M."/>
            <person name="Bloem J."/>
            <person name="Labutti K."/>
            <person name="Salamov A."/>
            <person name="Andreopoulos B."/>
            <person name="Baker S."/>
            <person name="Barry K."/>
            <person name="Bills G."/>
            <person name="Bluhm B."/>
            <person name="Cannon C."/>
            <person name="Castanera R."/>
            <person name="Culley D."/>
            <person name="Daum C."/>
            <person name="Ezra D."/>
            <person name="Gonzalez J."/>
            <person name="Henrissat B."/>
            <person name="Kuo A."/>
            <person name="Liang C."/>
            <person name="Lipzen A."/>
            <person name="Lutzoni F."/>
            <person name="Magnuson J."/>
            <person name="Mondo S."/>
            <person name="Nolan M."/>
            <person name="Ohm R."/>
            <person name="Pangilinan J."/>
            <person name="Park H.-J."/>
            <person name="Ramirez L."/>
            <person name="Alfaro M."/>
            <person name="Sun H."/>
            <person name="Tritt A."/>
            <person name="Yoshinaga Y."/>
            <person name="Zwiers L.-H."/>
            <person name="Turgeon B."/>
            <person name="Goodwin S."/>
            <person name="Spatafora J."/>
            <person name="Crous P."/>
            <person name="Grigoriev I."/>
        </authorList>
    </citation>
    <scope>NUCLEOTIDE SEQUENCE</scope>
    <source>
        <strain evidence="6">CBS 122681</strain>
    </source>
</reference>
<keyword evidence="4 5" id="KW-0472">Membrane</keyword>
<evidence type="ECO:0000256" key="3">
    <source>
        <dbReference type="ARBA" id="ARBA00022989"/>
    </source>
</evidence>
<dbReference type="AlphaFoldDB" id="A0A6A6SPN8"/>